<feature type="binding site" evidence="9">
    <location>
        <begin position="222"/>
        <end position="224"/>
    </location>
    <ligand>
        <name>iminosuccinate</name>
        <dbReference type="ChEBI" id="CHEBI:77875"/>
    </ligand>
</feature>
<dbReference type="GO" id="GO:0051539">
    <property type="term" value="F:4 iron, 4 sulfur cluster binding"/>
    <property type="evidence" value="ECO:0007669"/>
    <property type="project" value="UniProtKB-KW"/>
</dbReference>
<evidence type="ECO:0000256" key="7">
    <source>
        <dbReference type="ARBA" id="ARBA00023004"/>
    </source>
</evidence>
<comment type="cofactor">
    <cofactor evidence="9">
        <name>[4Fe-4S] cluster</name>
        <dbReference type="ChEBI" id="CHEBI:49883"/>
    </cofactor>
    <text evidence="9">Binds 1 [4Fe-4S] cluster per subunit.</text>
</comment>
<keyword evidence="6 9" id="KW-0479">Metal-binding</keyword>
<dbReference type="InterPro" id="IPR023066">
    <property type="entry name" value="Quinolinate_synth_type2"/>
</dbReference>
<feature type="binding site" evidence="9">
    <location>
        <position position="196"/>
    </location>
    <ligand>
        <name>[4Fe-4S] cluster</name>
        <dbReference type="ChEBI" id="CHEBI:49883"/>
    </ligand>
</feature>
<comment type="subcellular location">
    <subcellularLocation>
        <location evidence="9">Cytoplasm</location>
    </subcellularLocation>
</comment>
<dbReference type="HAMAP" id="MF_00568">
    <property type="entry name" value="NadA_type2"/>
    <property type="match status" value="1"/>
</dbReference>
<evidence type="ECO:0000256" key="2">
    <source>
        <dbReference type="ARBA" id="ARBA00012669"/>
    </source>
</evidence>
<dbReference type="GO" id="GO:0005829">
    <property type="term" value="C:cytosol"/>
    <property type="evidence" value="ECO:0007669"/>
    <property type="project" value="TreeGrafter"/>
</dbReference>
<evidence type="ECO:0000256" key="9">
    <source>
        <dbReference type="HAMAP-Rule" id="MF_00568"/>
    </source>
</evidence>
<feature type="binding site" evidence="9">
    <location>
        <position position="66"/>
    </location>
    <ligand>
        <name>iminosuccinate</name>
        <dbReference type="ChEBI" id="CHEBI:77875"/>
    </ligand>
</feature>
<proteinExistence type="inferred from homology"/>
<comment type="pathway">
    <text evidence="1 9">Cofactor biosynthesis; NAD(+) biosynthesis; quinolinate from iminoaspartate: step 1/1.</text>
</comment>
<dbReference type="STRING" id="1218598.LEP1GSC060_3520"/>
<evidence type="ECO:0000256" key="3">
    <source>
        <dbReference type="ARBA" id="ARBA00022485"/>
    </source>
</evidence>
<dbReference type="Proteomes" id="UP000012313">
    <property type="component" value="Unassembled WGS sequence"/>
</dbReference>
<evidence type="ECO:0000256" key="4">
    <source>
        <dbReference type="ARBA" id="ARBA00022642"/>
    </source>
</evidence>
<dbReference type="NCBIfam" id="NF006879">
    <property type="entry name" value="PRK09375.1-4"/>
    <property type="match status" value="1"/>
</dbReference>
<evidence type="ECO:0000313" key="10">
    <source>
        <dbReference type="EMBL" id="EMY76512.1"/>
    </source>
</evidence>
<evidence type="ECO:0000256" key="6">
    <source>
        <dbReference type="ARBA" id="ARBA00022723"/>
    </source>
</evidence>
<keyword evidence="7 9" id="KW-0408">Iron</keyword>
<feature type="binding site" evidence="9">
    <location>
        <begin position="137"/>
        <end position="139"/>
    </location>
    <ligand>
        <name>iminosuccinate</name>
        <dbReference type="ChEBI" id="CHEBI:77875"/>
    </ligand>
</feature>
<gene>
    <name evidence="9 10" type="primary">nadA</name>
    <name evidence="10" type="ORF">LEP1GSC060_3520</name>
</gene>
<keyword evidence="11" id="KW-1185">Reference proteome</keyword>
<keyword evidence="3 9" id="KW-0004">4Fe-4S</keyword>
<evidence type="ECO:0000256" key="5">
    <source>
        <dbReference type="ARBA" id="ARBA00022679"/>
    </source>
</evidence>
<comment type="similarity">
    <text evidence="9">Belongs to the quinolinate synthase family. Type 2 subfamily.</text>
</comment>
<keyword evidence="9" id="KW-0963">Cytoplasm</keyword>
<comment type="catalytic activity">
    <reaction evidence="9">
        <text>iminosuccinate + dihydroxyacetone phosphate = quinolinate + phosphate + 2 H2O + H(+)</text>
        <dbReference type="Rhea" id="RHEA:25888"/>
        <dbReference type="ChEBI" id="CHEBI:15377"/>
        <dbReference type="ChEBI" id="CHEBI:15378"/>
        <dbReference type="ChEBI" id="CHEBI:29959"/>
        <dbReference type="ChEBI" id="CHEBI:43474"/>
        <dbReference type="ChEBI" id="CHEBI:57642"/>
        <dbReference type="ChEBI" id="CHEBI:77875"/>
        <dbReference type="EC" id="2.5.1.72"/>
    </reaction>
</comment>
<sequence>MALPMKTLEEVTNALKNTYMEHEVEEKLPLIQEIQRLKKEKNAVLLGHNYMTPDVFHGVSDITGDSLYLSKVAADTDADIILFNGVHFMAETAKLMSPQKKVLIADLKAGCSLAESITRQDVIDLKQKYPGVPVVTYVNCTADVKAETDICCTSANALQVVESLESDTVIFLPDRYLAANVQNLTKKKIITHPGSCMVHEMYSAEDIELTRRQFPGVTVISHPECKTEVVDRSDYSGSTSQMSEFIRKSEAKNIFLITECSMGDNLRTEFPDRHFVSTCQVCPHMKRITLEKIRDALLYDQYEIHLDPEVIQKGRMSVQRMLDLSFK</sequence>
<dbReference type="InterPro" id="IPR003473">
    <property type="entry name" value="NadA"/>
</dbReference>
<reference evidence="10" key="1">
    <citation type="submission" date="2013-03" db="EMBL/GenBank/DDBJ databases">
        <authorList>
            <person name="Harkins D.M."/>
            <person name="Durkin A.S."/>
            <person name="Brinkac L.M."/>
            <person name="Haft D.H."/>
            <person name="Selengut J.D."/>
            <person name="Sanka R."/>
            <person name="DePew J."/>
            <person name="Purushe J."/>
            <person name="Hartskeerl R.A."/>
            <person name="Ahmed A."/>
            <person name="van der Linden H."/>
            <person name="Goris M.G.A."/>
            <person name="Vinetz J.M."/>
            <person name="Sutton G.G."/>
            <person name="Nierman W.C."/>
            <person name="Fouts D.E."/>
        </authorList>
    </citation>
    <scope>NUCLEOTIDE SEQUENCE [LARGE SCALE GENOMIC DNA]</scope>
    <source>
        <strain evidence="10">ICFT</strain>
    </source>
</reference>
<dbReference type="EC" id="2.5.1.72" evidence="2 9"/>
<comment type="function">
    <text evidence="9">Catalyzes the condensation of iminoaspartate with dihydroxyacetone phosphate to form quinolinate.</text>
</comment>
<dbReference type="Pfam" id="PF02445">
    <property type="entry name" value="NadA"/>
    <property type="match status" value="1"/>
</dbReference>
<name>N1WGR9_9LEPT</name>
<dbReference type="PANTHER" id="PTHR30573:SF0">
    <property type="entry name" value="QUINOLINATE SYNTHASE, CHLOROPLASTIC"/>
    <property type="match status" value="1"/>
</dbReference>
<feature type="binding site" evidence="9">
    <location>
        <position position="111"/>
    </location>
    <ligand>
        <name>[4Fe-4S] cluster</name>
        <dbReference type="ChEBI" id="CHEBI:49883"/>
    </ligand>
</feature>
<evidence type="ECO:0000256" key="1">
    <source>
        <dbReference type="ARBA" id="ARBA00005065"/>
    </source>
</evidence>
<dbReference type="GO" id="GO:0046872">
    <property type="term" value="F:metal ion binding"/>
    <property type="evidence" value="ECO:0007669"/>
    <property type="project" value="UniProtKB-KW"/>
</dbReference>
<dbReference type="SUPFAM" id="SSF142754">
    <property type="entry name" value="NadA-like"/>
    <property type="match status" value="1"/>
</dbReference>
<accession>N1WGR9</accession>
<feature type="binding site" evidence="9">
    <location>
        <position position="239"/>
    </location>
    <ligand>
        <name>iminosuccinate</name>
        <dbReference type="ChEBI" id="CHEBI:77875"/>
    </ligand>
</feature>
<dbReference type="GO" id="GO:0034628">
    <property type="term" value="P:'de novo' NAD+ biosynthetic process from L-aspartate"/>
    <property type="evidence" value="ECO:0007669"/>
    <property type="project" value="TreeGrafter"/>
</dbReference>
<dbReference type="GO" id="GO:0008987">
    <property type="term" value="F:quinolinate synthetase A activity"/>
    <property type="evidence" value="ECO:0007669"/>
    <property type="project" value="UniProtKB-UniRule"/>
</dbReference>
<feature type="binding site" evidence="9">
    <location>
        <position position="48"/>
    </location>
    <ligand>
        <name>iminosuccinate</name>
        <dbReference type="ChEBI" id="CHEBI:77875"/>
    </ligand>
</feature>
<evidence type="ECO:0000256" key="8">
    <source>
        <dbReference type="ARBA" id="ARBA00023014"/>
    </source>
</evidence>
<organism evidence="10 11">
    <name type="scientific">Leptospira weilii serovar Ranarum str. ICFT</name>
    <dbReference type="NCBI Taxonomy" id="1218598"/>
    <lineage>
        <taxon>Bacteria</taxon>
        <taxon>Pseudomonadati</taxon>
        <taxon>Spirochaetota</taxon>
        <taxon>Spirochaetia</taxon>
        <taxon>Leptospirales</taxon>
        <taxon>Leptospiraceae</taxon>
        <taxon>Leptospira</taxon>
    </lineage>
</organism>
<keyword evidence="4 9" id="KW-0662">Pyridine nucleotide biosynthesis</keyword>
<feature type="binding site" evidence="9">
    <location>
        <position position="282"/>
    </location>
    <ligand>
        <name>[4Fe-4S] cluster</name>
        <dbReference type="ChEBI" id="CHEBI:49883"/>
    </ligand>
</feature>
<protein>
    <recommendedName>
        <fullName evidence="2 9">Quinolinate synthase</fullName>
        <ecNumber evidence="2 9">2.5.1.72</ecNumber>
    </recommendedName>
</protein>
<dbReference type="InterPro" id="IPR036094">
    <property type="entry name" value="NadA_sf"/>
</dbReference>
<keyword evidence="5 9" id="KW-0808">Transferase</keyword>
<dbReference type="NCBIfam" id="NF006878">
    <property type="entry name" value="PRK09375.1-2"/>
    <property type="match status" value="1"/>
</dbReference>
<evidence type="ECO:0000313" key="11">
    <source>
        <dbReference type="Proteomes" id="UP000012313"/>
    </source>
</evidence>
<dbReference type="AlphaFoldDB" id="N1WGR9"/>
<keyword evidence="8 9" id="KW-0411">Iron-sulfur</keyword>
<dbReference type="EMBL" id="AOHC02000048">
    <property type="protein sequence ID" value="EMY76512.1"/>
    <property type="molecule type" value="Genomic_DNA"/>
</dbReference>
<dbReference type="Gene3D" id="3.40.50.10800">
    <property type="entry name" value="NadA-like"/>
    <property type="match status" value="3"/>
</dbReference>
<feature type="binding site" evidence="9">
    <location>
        <position position="154"/>
    </location>
    <ligand>
        <name>iminosuccinate</name>
        <dbReference type="ChEBI" id="CHEBI:77875"/>
    </ligand>
</feature>
<dbReference type="PANTHER" id="PTHR30573">
    <property type="entry name" value="QUINOLINATE SYNTHETASE A"/>
    <property type="match status" value="1"/>
</dbReference>
<comment type="caution">
    <text evidence="10">The sequence shown here is derived from an EMBL/GenBank/DDBJ whole genome shotgun (WGS) entry which is preliminary data.</text>
</comment>
<dbReference type="UniPathway" id="UPA00253">
    <property type="reaction ID" value="UER00327"/>
</dbReference>
<dbReference type="NCBIfam" id="TIGR00550">
    <property type="entry name" value="nadA"/>
    <property type="match status" value="1"/>
</dbReference>